<dbReference type="PANTHER" id="PTHR35528:SF3">
    <property type="entry name" value="BLL1675 PROTEIN"/>
    <property type="match status" value="1"/>
</dbReference>
<reference evidence="5 6" key="1">
    <citation type="submission" date="2016-06" db="EMBL/GenBank/DDBJ databases">
        <title>Microsymbionts genomes from the relict species Vavilovia formosa.</title>
        <authorList>
            <person name="Chirak E."/>
            <person name="Kimeklis A."/>
            <person name="Andronov E."/>
        </authorList>
    </citation>
    <scope>NUCLEOTIDE SEQUENCE [LARGE SCALE GENOMIC DNA]</scope>
    <source>
        <strain evidence="5 6">Vaf10</strain>
        <plasmid evidence="6">Plasmid unnamed1</plasmid>
    </source>
</reference>
<dbReference type="GO" id="GO:0006310">
    <property type="term" value="P:DNA recombination"/>
    <property type="evidence" value="ECO:0007669"/>
    <property type="project" value="UniProtKB-KW"/>
</dbReference>
<dbReference type="InterPro" id="IPR052183">
    <property type="entry name" value="IS_Transposase"/>
</dbReference>
<protein>
    <submittedName>
        <fullName evidence="5">Transposase</fullName>
    </submittedName>
</protein>
<dbReference type="InterPro" id="IPR047930">
    <property type="entry name" value="Transpos_IS6"/>
</dbReference>
<evidence type="ECO:0000313" key="5">
    <source>
        <dbReference type="EMBL" id="ANP89837.1"/>
    </source>
</evidence>
<evidence type="ECO:0000313" key="6">
    <source>
        <dbReference type="Proteomes" id="UP000092691"/>
    </source>
</evidence>
<keyword evidence="1" id="KW-0815">Transposition</keyword>
<evidence type="ECO:0000256" key="2">
    <source>
        <dbReference type="ARBA" id="ARBA00023125"/>
    </source>
</evidence>
<geneLocation type="plasmid" evidence="5 6">
    <name>unnamed1</name>
</geneLocation>
<evidence type="ECO:0000259" key="4">
    <source>
        <dbReference type="Pfam" id="PF13610"/>
    </source>
</evidence>
<feature type="domain" description="DDE" evidence="4">
    <location>
        <begin position="83"/>
        <end position="211"/>
    </location>
</feature>
<dbReference type="PANTHER" id="PTHR35528">
    <property type="entry name" value="BLL1675 PROTEIN"/>
    <property type="match status" value="1"/>
</dbReference>
<evidence type="ECO:0000256" key="3">
    <source>
        <dbReference type="ARBA" id="ARBA00023172"/>
    </source>
</evidence>
<dbReference type="AlphaFoldDB" id="A0A1B1CJA6"/>
<dbReference type="Pfam" id="PF13610">
    <property type="entry name" value="DDE_Tnp_IS240"/>
    <property type="match status" value="1"/>
</dbReference>
<keyword evidence="3" id="KW-0233">DNA recombination</keyword>
<keyword evidence="5" id="KW-0614">Plasmid</keyword>
<dbReference type="NCBIfam" id="NF033587">
    <property type="entry name" value="transpos_IS6"/>
    <property type="match status" value="1"/>
</dbReference>
<gene>
    <name evidence="5" type="ORF">BA011_29470</name>
</gene>
<dbReference type="Proteomes" id="UP000092691">
    <property type="component" value="Plasmid unnamed1"/>
</dbReference>
<dbReference type="EMBL" id="CP016287">
    <property type="protein sequence ID" value="ANP89837.1"/>
    <property type="molecule type" value="Genomic_DNA"/>
</dbReference>
<dbReference type="GO" id="GO:0003677">
    <property type="term" value="F:DNA binding"/>
    <property type="evidence" value="ECO:0007669"/>
    <property type="project" value="UniProtKB-KW"/>
</dbReference>
<name>A0A1B1CJA6_RHILE</name>
<proteinExistence type="predicted"/>
<dbReference type="GO" id="GO:0032196">
    <property type="term" value="P:transposition"/>
    <property type="evidence" value="ECO:0007669"/>
    <property type="project" value="UniProtKB-KW"/>
</dbReference>
<dbReference type="InterPro" id="IPR032874">
    <property type="entry name" value="DDE_dom"/>
</dbReference>
<sequence length="243" mass="28536">MRTWAMSEVARDPLYRRHRFPAEIIAHAVWLYFRFPLSLRMVEDMLASRGIIVTHQTIRSWAEKFGRHFARKIKRRSAGCLGDKWHLDECVGAINGKKQWLWRAVDQDGFVLEVLVQSRRNAKAAKRLMRKLLKAQGRTPRVMITDKLRSYDAARRDLMPGVEHRSHKGLNNRAENSHQPIRRRERTMKRFKSARQLQRFVSIHDPIANLFHFPRNTLSSAQHRDLRNAAMQIWNKIACVAAA</sequence>
<accession>A0A1B1CJA6</accession>
<organism evidence="5 6">
    <name type="scientific">Rhizobium leguminosarum</name>
    <dbReference type="NCBI Taxonomy" id="384"/>
    <lineage>
        <taxon>Bacteria</taxon>
        <taxon>Pseudomonadati</taxon>
        <taxon>Pseudomonadota</taxon>
        <taxon>Alphaproteobacteria</taxon>
        <taxon>Hyphomicrobiales</taxon>
        <taxon>Rhizobiaceae</taxon>
        <taxon>Rhizobium/Agrobacterium group</taxon>
        <taxon>Rhizobium</taxon>
    </lineage>
</organism>
<keyword evidence="2" id="KW-0238">DNA-binding</keyword>
<evidence type="ECO:0000256" key="1">
    <source>
        <dbReference type="ARBA" id="ARBA00022578"/>
    </source>
</evidence>